<accession>A0AA88DTW1</accession>
<keyword evidence="1" id="KW-1133">Transmembrane helix</keyword>
<keyword evidence="1" id="KW-0812">Transmembrane</keyword>
<dbReference type="Proteomes" id="UP001187192">
    <property type="component" value="Unassembled WGS sequence"/>
</dbReference>
<feature type="transmembrane region" description="Helical" evidence="1">
    <location>
        <begin position="47"/>
        <end position="68"/>
    </location>
</feature>
<dbReference type="InterPro" id="IPR051143">
    <property type="entry name" value="TrkH_K-transport"/>
</dbReference>
<comment type="caution">
    <text evidence="2">The sequence shown here is derived from an EMBL/GenBank/DDBJ whole genome shotgun (WGS) entry which is preliminary data.</text>
</comment>
<dbReference type="GO" id="GO:0008324">
    <property type="term" value="F:monoatomic cation transmembrane transporter activity"/>
    <property type="evidence" value="ECO:0007669"/>
    <property type="project" value="TreeGrafter"/>
</dbReference>
<gene>
    <name evidence="2" type="ORF">TIFTF001_030705</name>
</gene>
<evidence type="ECO:0000313" key="2">
    <source>
        <dbReference type="EMBL" id="GMN61620.1"/>
    </source>
</evidence>
<dbReference type="PANTHER" id="PTHR31064">
    <property type="entry name" value="POTASSIUM TRANSPORT PROTEIN DDB_G0292412-RELATED"/>
    <property type="match status" value="1"/>
</dbReference>
<sequence>MKSDPLNFNVFNIIVEVTSAYGNVGFSMGYSCKRRLNPEGADCVDKWYGFAGSWSTEGKFILIIVMFFGRLKRYNMNGGKAWKLY</sequence>
<dbReference type="AlphaFoldDB" id="A0AA88DTW1"/>
<protein>
    <recommendedName>
        <fullName evidence="4">Cation transporter HKT7</fullName>
    </recommendedName>
</protein>
<proteinExistence type="predicted"/>
<organism evidence="2 3">
    <name type="scientific">Ficus carica</name>
    <name type="common">Common fig</name>
    <dbReference type="NCBI Taxonomy" id="3494"/>
    <lineage>
        <taxon>Eukaryota</taxon>
        <taxon>Viridiplantae</taxon>
        <taxon>Streptophyta</taxon>
        <taxon>Embryophyta</taxon>
        <taxon>Tracheophyta</taxon>
        <taxon>Spermatophyta</taxon>
        <taxon>Magnoliopsida</taxon>
        <taxon>eudicotyledons</taxon>
        <taxon>Gunneridae</taxon>
        <taxon>Pentapetalae</taxon>
        <taxon>rosids</taxon>
        <taxon>fabids</taxon>
        <taxon>Rosales</taxon>
        <taxon>Moraceae</taxon>
        <taxon>Ficeae</taxon>
        <taxon>Ficus</taxon>
    </lineage>
</organism>
<evidence type="ECO:0000256" key="1">
    <source>
        <dbReference type="SAM" id="Phobius"/>
    </source>
</evidence>
<name>A0AA88DTW1_FICCA</name>
<keyword evidence="1" id="KW-0472">Membrane</keyword>
<dbReference type="EMBL" id="BTGU01000114">
    <property type="protein sequence ID" value="GMN61620.1"/>
    <property type="molecule type" value="Genomic_DNA"/>
</dbReference>
<evidence type="ECO:0000313" key="3">
    <source>
        <dbReference type="Proteomes" id="UP001187192"/>
    </source>
</evidence>
<evidence type="ECO:0008006" key="4">
    <source>
        <dbReference type="Google" id="ProtNLM"/>
    </source>
</evidence>
<reference evidence="2" key="1">
    <citation type="submission" date="2023-07" db="EMBL/GenBank/DDBJ databases">
        <title>draft genome sequence of fig (Ficus carica).</title>
        <authorList>
            <person name="Takahashi T."/>
            <person name="Nishimura K."/>
        </authorList>
    </citation>
    <scope>NUCLEOTIDE SEQUENCE</scope>
</reference>
<keyword evidence="3" id="KW-1185">Reference proteome</keyword>
<dbReference type="PANTHER" id="PTHR31064:SF30">
    <property type="entry name" value="HIGH-AFFINITY POTASSIUM TRANSPORT PROTEIN-RELATED"/>
    <property type="match status" value="1"/>
</dbReference>
<dbReference type="PROSITE" id="PS51257">
    <property type="entry name" value="PROKAR_LIPOPROTEIN"/>
    <property type="match status" value="1"/>
</dbReference>
<dbReference type="GO" id="GO:0005886">
    <property type="term" value="C:plasma membrane"/>
    <property type="evidence" value="ECO:0007669"/>
    <property type="project" value="TreeGrafter"/>
</dbReference>